<feature type="compositionally biased region" description="Basic and acidic residues" evidence="4">
    <location>
        <begin position="1"/>
        <end position="12"/>
    </location>
</feature>
<gene>
    <name evidence="7" type="ORF">ACH4OY_12880</name>
</gene>
<feature type="compositionally biased region" description="Low complexity" evidence="4">
    <location>
        <begin position="18"/>
        <end position="27"/>
    </location>
</feature>
<name>A0ABW7SL15_9ACTN</name>
<feature type="region of interest" description="Disordered" evidence="4">
    <location>
        <begin position="1"/>
        <end position="47"/>
    </location>
</feature>
<dbReference type="CDD" id="cd03784">
    <property type="entry name" value="GT1_Gtf-like"/>
    <property type="match status" value="1"/>
</dbReference>
<evidence type="ECO:0000259" key="6">
    <source>
        <dbReference type="Pfam" id="PF21036"/>
    </source>
</evidence>
<sequence length="318" mass="34027">MSRRSAEPDGPRTRTRRSTSVTPTGVRSHTSPGRTSREPGASSTRGTPQLVVSERAEFAGPLAALAAGIPWVQYHWSVSQLHEYRDAGAEEFSAELHDMGFAGIPAPHQVLNPWPVSLWSPHASEYLGLRHVASSGEAPIPDWAFRTPDRPRICVTLGTVVPRATGNGASEFMLTMLDHLAALDVELVVAVDDDIAARWRRLPPAVLHAGRIPLGSVLPSCAAIIHHGGQGTALNAVAAGLPQLVLPWFDDQFDNGMMIAESGAGLMLSPPETTPEAVVQSCARLLEDEKHIDMAAALAREMALLPPPSAVVERLTDL</sequence>
<evidence type="ECO:0000259" key="5">
    <source>
        <dbReference type="Pfam" id="PF06722"/>
    </source>
</evidence>
<dbReference type="RefSeq" id="WP_396679463.1">
    <property type="nucleotide sequence ID" value="NZ_JBIRPU010000007.1"/>
</dbReference>
<dbReference type="Gene3D" id="3.40.50.2000">
    <property type="entry name" value="Glycogen Phosphorylase B"/>
    <property type="match status" value="2"/>
</dbReference>
<reference evidence="7 8" key="1">
    <citation type="submission" date="2024-10" db="EMBL/GenBank/DDBJ databases">
        <title>The Natural Products Discovery Center: Release of the First 8490 Sequenced Strains for Exploring Actinobacteria Biosynthetic Diversity.</title>
        <authorList>
            <person name="Kalkreuter E."/>
            <person name="Kautsar S.A."/>
            <person name="Yang D."/>
            <person name="Bader C.D."/>
            <person name="Teijaro C.N."/>
            <person name="Fluegel L."/>
            <person name="Davis C.M."/>
            <person name="Simpson J.R."/>
            <person name="Lauterbach L."/>
            <person name="Steele A.D."/>
            <person name="Gui C."/>
            <person name="Meng S."/>
            <person name="Li G."/>
            <person name="Viehrig K."/>
            <person name="Ye F."/>
            <person name="Su P."/>
            <person name="Kiefer A.F."/>
            <person name="Nichols A."/>
            <person name="Cepeda A.J."/>
            <person name="Yan W."/>
            <person name="Fan B."/>
            <person name="Jiang Y."/>
            <person name="Adhikari A."/>
            <person name="Zheng C.-J."/>
            <person name="Schuster L."/>
            <person name="Cowan T.M."/>
            <person name="Smanski M.J."/>
            <person name="Chevrette M.G."/>
            <person name="De Carvalho L.P.S."/>
            <person name="Shen B."/>
        </authorList>
    </citation>
    <scope>NUCLEOTIDE SEQUENCE [LARGE SCALE GENOMIC DNA]</scope>
    <source>
        <strain evidence="7 8">NPDC021253</strain>
    </source>
</reference>
<dbReference type="EMBL" id="JBIRPU010000007">
    <property type="protein sequence ID" value="MFI0793569.1"/>
    <property type="molecule type" value="Genomic_DNA"/>
</dbReference>
<dbReference type="Proteomes" id="UP001611075">
    <property type="component" value="Unassembled WGS sequence"/>
</dbReference>
<protein>
    <submittedName>
        <fullName evidence="7">Glycosyltransferase</fullName>
    </submittedName>
</protein>
<evidence type="ECO:0000256" key="1">
    <source>
        <dbReference type="ARBA" id="ARBA00006962"/>
    </source>
</evidence>
<keyword evidence="3" id="KW-0808">Transferase</keyword>
<keyword evidence="8" id="KW-1185">Reference proteome</keyword>
<dbReference type="Pfam" id="PF21036">
    <property type="entry name" value="EryCIII-like_N"/>
    <property type="match status" value="1"/>
</dbReference>
<dbReference type="PANTHER" id="PTHR48050">
    <property type="entry name" value="STEROL 3-BETA-GLUCOSYLTRANSFERASE"/>
    <property type="match status" value="1"/>
</dbReference>
<accession>A0ABW7SL15</accession>
<dbReference type="InterPro" id="IPR048284">
    <property type="entry name" value="EryCIII-like_N"/>
</dbReference>
<feature type="domain" description="Erythromycin biosynthesis protein CIII-like N-terminal" evidence="6">
    <location>
        <begin position="47"/>
        <end position="158"/>
    </location>
</feature>
<feature type="domain" description="Erythromycin biosynthesis protein CIII-like C-terminal" evidence="5">
    <location>
        <begin position="176"/>
        <end position="318"/>
    </location>
</feature>
<dbReference type="InterPro" id="IPR050426">
    <property type="entry name" value="Glycosyltransferase_28"/>
</dbReference>
<organism evidence="7 8">
    <name type="scientific">Micromonospora rubida</name>
    <dbReference type="NCBI Taxonomy" id="2697657"/>
    <lineage>
        <taxon>Bacteria</taxon>
        <taxon>Bacillati</taxon>
        <taxon>Actinomycetota</taxon>
        <taxon>Actinomycetes</taxon>
        <taxon>Micromonosporales</taxon>
        <taxon>Micromonosporaceae</taxon>
        <taxon>Micromonospora</taxon>
    </lineage>
</organism>
<dbReference type="SUPFAM" id="SSF53756">
    <property type="entry name" value="UDP-Glycosyltransferase/glycogen phosphorylase"/>
    <property type="match status" value="1"/>
</dbReference>
<proteinExistence type="inferred from homology"/>
<dbReference type="InterPro" id="IPR002213">
    <property type="entry name" value="UDP_glucos_trans"/>
</dbReference>
<keyword evidence="2" id="KW-0328">Glycosyltransferase</keyword>
<evidence type="ECO:0000256" key="3">
    <source>
        <dbReference type="ARBA" id="ARBA00022679"/>
    </source>
</evidence>
<dbReference type="InterPro" id="IPR010610">
    <property type="entry name" value="EryCIII-like_C"/>
</dbReference>
<comment type="similarity">
    <text evidence="1">Belongs to the glycosyltransferase 28 family.</text>
</comment>
<evidence type="ECO:0000256" key="4">
    <source>
        <dbReference type="SAM" id="MobiDB-lite"/>
    </source>
</evidence>
<evidence type="ECO:0000256" key="2">
    <source>
        <dbReference type="ARBA" id="ARBA00022676"/>
    </source>
</evidence>
<evidence type="ECO:0000313" key="7">
    <source>
        <dbReference type="EMBL" id="MFI0793569.1"/>
    </source>
</evidence>
<dbReference type="PANTHER" id="PTHR48050:SF13">
    <property type="entry name" value="STEROL 3-BETA-GLUCOSYLTRANSFERASE UGT80A2"/>
    <property type="match status" value="1"/>
</dbReference>
<comment type="caution">
    <text evidence="7">The sequence shown here is derived from an EMBL/GenBank/DDBJ whole genome shotgun (WGS) entry which is preliminary data.</text>
</comment>
<dbReference type="Pfam" id="PF06722">
    <property type="entry name" value="EryCIII-like_C"/>
    <property type="match status" value="1"/>
</dbReference>
<evidence type="ECO:0000313" key="8">
    <source>
        <dbReference type="Proteomes" id="UP001611075"/>
    </source>
</evidence>